<keyword evidence="1" id="KW-0472">Membrane</keyword>
<keyword evidence="3" id="KW-1185">Reference proteome</keyword>
<keyword evidence="1" id="KW-1133">Transmembrane helix</keyword>
<name>A0ABQ5NDF9_9MICO</name>
<keyword evidence="1" id="KW-0812">Transmembrane</keyword>
<dbReference type="RefSeq" id="WP_285630498.1">
    <property type="nucleotide sequence ID" value="NZ_BAAAUK010000001.1"/>
</dbReference>
<reference evidence="2" key="1">
    <citation type="submission" date="2022-08" db="EMBL/GenBank/DDBJ databases">
        <title>Draft genome sequence of Microbacterium arabinogalactanolyticum JCM 9171.</title>
        <authorList>
            <person name="Fujita K."/>
            <person name="Ishiwata A."/>
            <person name="Fushinobu S."/>
        </authorList>
    </citation>
    <scope>NUCLEOTIDE SEQUENCE</scope>
    <source>
        <strain evidence="2">JCM 9171</strain>
    </source>
</reference>
<gene>
    <name evidence="2" type="ORF">MIAR_04130</name>
</gene>
<accession>A0ABQ5NDF9</accession>
<feature type="transmembrane region" description="Helical" evidence="1">
    <location>
        <begin position="12"/>
        <end position="34"/>
    </location>
</feature>
<proteinExistence type="predicted"/>
<protein>
    <submittedName>
        <fullName evidence="2">Uncharacterized protein</fullName>
    </submittedName>
</protein>
<sequence>MASPVDAILAWSIILLLITLPVLLGGVVLVVVYASKPLEQKYLVSGGGVPGGYASGLEAVFAPTAHEAGVELDRMTKRTAPAPVAGDPPWAIDGDRIRIDV</sequence>
<evidence type="ECO:0000256" key="1">
    <source>
        <dbReference type="SAM" id="Phobius"/>
    </source>
</evidence>
<evidence type="ECO:0000313" key="2">
    <source>
        <dbReference type="EMBL" id="GLC83825.1"/>
    </source>
</evidence>
<organism evidence="2 3">
    <name type="scientific">Microbacterium arabinogalactanolyticum</name>
    <dbReference type="NCBI Taxonomy" id="69365"/>
    <lineage>
        <taxon>Bacteria</taxon>
        <taxon>Bacillati</taxon>
        <taxon>Actinomycetota</taxon>
        <taxon>Actinomycetes</taxon>
        <taxon>Micrococcales</taxon>
        <taxon>Microbacteriaceae</taxon>
        <taxon>Microbacterium</taxon>
    </lineage>
</organism>
<comment type="caution">
    <text evidence="2">The sequence shown here is derived from an EMBL/GenBank/DDBJ whole genome shotgun (WGS) entry which is preliminary data.</text>
</comment>
<dbReference type="EMBL" id="BRZC01000002">
    <property type="protein sequence ID" value="GLC83825.1"/>
    <property type="molecule type" value="Genomic_DNA"/>
</dbReference>
<dbReference type="Proteomes" id="UP001165068">
    <property type="component" value="Unassembled WGS sequence"/>
</dbReference>
<evidence type="ECO:0000313" key="3">
    <source>
        <dbReference type="Proteomes" id="UP001165068"/>
    </source>
</evidence>